<dbReference type="Gene3D" id="3.40.50.2300">
    <property type="match status" value="1"/>
</dbReference>
<organism evidence="3 4">
    <name type="scientific">Seleniivibrio woodruffii</name>
    <dbReference type="NCBI Taxonomy" id="1078050"/>
    <lineage>
        <taxon>Bacteria</taxon>
        <taxon>Pseudomonadati</taxon>
        <taxon>Deferribacterota</taxon>
        <taxon>Deferribacteres</taxon>
        <taxon>Deferribacterales</taxon>
        <taxon>Geovibrionaceae</taxon>
        <taxon>Seleniivibrio</taxon>
    </lineage>
</organism>
<dbReference type="EMBL" id="SMGG01000003">
    <property type="protein sequence ID" value="TCK61899.1"/>
    <property type="molecule type" value="Genomic_DNA"/>
</dbReference>
<dbReference type="Proteomes" id="UP000294614">
    <property type="component" value="Unassembled WGS sequence"/>
</dbReference>
<dbReference type="OrthoDB" id="9808843at2"/>
<evidence type="ECO:0000259" key="2">
    <source>
        <dbReference type="PROSITE" id="PS50110"/>
    </source>
</evidence>
<keyword evidence="1" id="KW-0597">Phosphoprotein</keyword>
<dbReference type="PANTHER" id="PTHR43228">
    <property type="entry name" value="TWO-COMPONENT RESPONSE REGULATOR"/>
    <property type="match status" value="1"/>
</dbReference>
<accession>A0A4R1KF30</accession>
<dbReference type="PROSITE" id="PS50110">
    <property type="entry name" value="RESPONSE_REGULATORY"/>
    <property type="match status" value="1"/>
</dbReference>
<feature type="domain" description="Response regulatory" evidence="2">
    <location>
        <begin position="2"/>
        <end position="118"/>
    </location>
</feature>
<dbReference type="PANTHER" id="PTHR43228:SF1">
    <property type="entry name" value="TWO-COMPONENT RESPONSE REGULATOR ARR22"/>
    <property type="match status" value="1"/>
</dbReference>
<dbReference type="AlphaFoldDB" id="A0A4R1KF30"/>
<dbReference type="GO" id="GO:0000160">
    <property type="term" value="P:phosphorelay signal transduction system"/>
    <property type="evidence" value="ECO:0007669"/>
    <property type="project" value="InterPro"/>
</dbReference>
<dbReference type="RefSeq" id="WP_132871556.1">
    <property type="nucleotide sequence ID" value="NZ_JAJUHT010000002.1"/>
</dbReference>
<dbReference type="InterPro" id="IPR052048">
    <property type="entry name" value="ST_Response_Regulator"/>
</dbReference>
<evidence type="ECO:0000256" key="1">
    <source>
        <dbReference type="PROSITE-ProRule" id="PRU00169"/>
    </source>
</evidence>
<dbReference type="InterPro" id="IPR011006">
    <property type="entry name" value="CheY-like_superfamily"/>
</dbReference>
<dbReference type="SMART" id="SM00448">
    <property type="entry name" value="REC"/>
    <property type="match status" value="1"/>
</dbReference>
<dbReference type="SUPFAM" id="SSF52172">
    <property type="entry name" value="CheY-like"/>
    <property type="match status" value="1"/>
</dbReference>
<name>A0A4R1KF30_9BACT</name>
<proteinExistence type="predicted"/>
<gene>
    <name evidence="3" type="ORF">C8D98_0405</name>
</gene>
<comment type="caution">
    <text evidence="3">The sequence shown here is derived from an EMBL/GenBank/DDBJ whole genome shotgun (WGS) entry which is preliminary data.</text>
</comment>
<sequence>MKILVVDDSGFARRALIKLINEQLEGWEVTDTGDGKQAVSLFRQHQPDLVFLDLTMPDVRGEEILEEIRSFDRTSKIIVVSADIQQKTRENVMALGADYMVNKPINAEKIAQALTTVMC</sequence>
<keyword evidence="4" id="KW-1185">Reference proteome</keyword>
<protein>
    <submittedName>
        <fullName evidence="3">Two-component system chemotaxis response regulator CheY</fullName>
    </submittedName>
</protein>
<evidence type="ECO:0000313" key="3">
    <source>
        <dbReference type="EMBL" id="TCK61899.1"/>
    </source>
</evidence>
<feature type="modified residue" description="4-aspartylphosphate" evidence="1">
    <location>
        <position position="53"/>
    </location>
</feature>
<dbReference type="InterPro" id="IPR001789">
    <property type="entry name" value="Sig_transdc_resp-reg_receiver"/>
</dbReference>
<reference evidence="3 4" key="1">
    <citation type="submission" date="2019-03" db="EMBL/GenBank/DDBJ databases">
        <title>Genomic Encyclopedia of Type Strains, Phase IV (KMG-IV): sequencing the most valuable type-strain genomes for metagenomic binning, comparative biology and taxonomic classification.</title>
        <authorList>
            <person name="Goeker M."/>
        </authorList>
    </citation>
    <scope>NUCLEOTIDE SEQUENCE [LARGE SCALE GENOMIC DNA]</scope>
    <source>
        <strain evidence="3 4">DSM 24984</strain>
    </source>
</reference>
<dbReference type="Pfam" id="PF00072">
    <property type="entry name" value="Response_reg"/>
    <property type="match status" value="1"/>
</dbReference>
<evidence type="ECO:0000313" key="4">
    <source>
        <dbReference type="Proteomes" id="UP000294614"/>
    </source>
</evidence>